<dbReference type="OrthoDB" id="9792269at2"/>
<evidence type="ECO:0000256" key="1">
    <source>
        <dbReference type="SAM" id="MobiDB-lite"/>
    </source>
</evidence>
<reference evidence="3 4" key="1">
    <citation type="submission" date="2018-05" db="EMBL/GenBank/DDBJ databases">
        <title>Genomic Encyclopedia of Type Strains, Phase IV (KMG-IV): sequencing the most valuable type-strain genomes for metagenomic binning, comparative biology and taxonomic classification.</title>
        <authorList>
            <person name="Goeker M."/>
        </authorList>
    </citation>
    <scope>NUCLEOTIDE SEQUENCE [LARGE SCALE GENOMIC DNA]</scope>
    <source>
        <strain evidence="3 4">DSM 566</strain>
    </source>
</reference>
<proteinExistence type="predicted"/>
<name>A0A318H3C5_9BURK</name>
<comment type="caution">
    <text evidence="3">The sequence shown here is derived from an EMBL/GenBank/DDBJ whole genome shotgun (WGS) entry which is preliminary data.</text>
</comment>
<dbReference type="AlphaFoldDB" id="A0A318H3C5"/>
<keyword evidence="4" id="KW-1185">Reference proteome</keyword>
<evidence type="ECO:0000259" key="2">
    <source>
        <dbReference type="Pfam" id="PF13579"/>
    </source>
</evidence>
<dbReference type="RefSeq" id="WP_110400621.1">
    <property type="nucleotide sequence ID" value="NZ_QJJS01000007.1"/>
</dbReference>
<feature type="domain" description="Glycosyltransferase subfamily 4-like N-terminal" evidence="2">
    <location>
        <begin position="36"/>
        <end position="193"/>
    </location>
</feature>
<accession>A0A318H3C5</accession>
<dbReference type="Proteomes" id="UP000247811">
    <property type="component" value="Unassembled WGS sequence"/>
</dbReference>
<dbReference type="GO" id="GO:0016757">
    <property type="term" value="F:glycosyltransferase activity"/>
    <property type="evidence" value="ECO:0007669"/>
    <property type="project" value="UniProtKB-ARBA"/>
</dbReference>
<feature type="region of interest" description="Disordered" evidence="1">
    <location>
        <begin position="394"/>
        <end position="419"/>
    </location>
</feature>
<sequence length="419" mass="46435">MATEASRRPSGAPSRPADHRPHLAILGIRGVPAAHGGFETFAQRLALHLVACGWRVTVYCQEDGHGPVHADVWQGVDRIHLPSGADTARATIGFDWRCVAHAVRHRPDVALTLGYNTAAFCARLRLAGVPNVINMDGIEWQREKWSGLAKAWLYANEFLGCKLGDHLVADHPSIATHLARLADPGKITVIPYGAPEVRNAPITPVLALGLQPGEYVTLIARPEIENSVLEIVQAFSTRRRGLRLAVLGRYAPDTQPYHRAVMEAASDEVCFLGPVYDPDRVQALRFHSLLYVHGHRVGGTNPSLVEALGAGNPVMAQRNRFNSWVAGPYAAYFDGVQEATATFDRLLKDRAQLADMSRASRLRHHERFRWEPVLAVYEQLLRRHIRRTVEFREPFSTTSTTPSGPRLGAGLSLRRERLK</sequence>
<feature type="compositionally biased region" description="Low complexity" evidence="1">
    <location>
        <begin position="394"/>
        <end position="405"/>
    </location>
</feature>
<dbReference type="Pfam" id="PF13579">
    <property type="entry name" value="Glyco_trans_4_4"/>
    <property type="match status" value="1"/>
</dbReference>
<dbReference type="EMBL" id="QJJS01000007">
    <property type="protein sequence ID" value="PXW96202.1"/>
    <property type="molecule type" value="Genomic_DNA"/>
</dbReference>
<dbReference type="Gene3D" id="3.40.50.2000">
    <property type="entry name" value="Glycogen Phosphorylase B"/>
    <property type="match status" value="2"/>
</dbReference>
<dbReference type="SUPFAM" id="SSF53756">
    <property type="entry name" value="UDP-Glycosyltransferase/glycogen phosphorylase"/>
    <property type="match status" value="1"/>
</dbReference>
<keyword evidence="3" id="KW-0808">Transferase</keyword>
<evidence type="ECO:0000313" key="3">
    <source>
        <dbReference type="EMBL" id="PXW96202.1"/>
    </source>
</evidence>
<dbReference type="InterPro" id="IPR028098">
    <property type="entry name" value="Glyco_trans_4-like_N"/>
</dbReference>
<gene>
    <name evidence="3" type="ORF">C7444_107108</name>
</gene>
<organism evidence="3 4">
    <name type="scientific">Sphaerotilus hippei</name>
    <dbReference type="NCBI Taxonomy" id="744406"/>
    <lineage>
        <taxon>Bacteria</taxon>
        <taxon>Pseudomonadati</taxon>
        <taxon>Pseudomonadota</taxon>
        <taxon>Betaproteobacteria</taxon>
        <taxon>Burkholderiales</taxon>
        <taxon>Sphaerotilaceae</taxon>
        <taxon>Sphaerotilus</taxon>
    </lineage>
</organism>
<evidence type="ECO:0000313" key="4">
    <source>
        <dbReference type="Proteomes" id="UP000247811"/>
    </source>
</evidence>
<protein>
    <submittedName>
        <fullName evidence="3">Glycosyltransferase involved in cell wall biosynthesis</fullName>
    </submittedName>
</protein>